<dbReference type="SUPFAM" id="SSF56112">
    <property type="entry name" value="Protein kinase-like (PK-like)"/>
    <property type="match status" value="1"/>
</dbReference>
<dbReference type="VEuPathDB" id="FungiDB:BO78DRAFT_444100"/>
<dbReference type="OrthoDB" id="2906425at2759"/>
<dbReference type="AlphaFoldDB" id="A0A319F719"/>
<reference evidence="2 3" key="1">
    <citation type="submission" date="2018-02" db="EMBL/GenBank/DDBJ databases">
        <title>The genomes of Aspergillus section Nigri reveals drivers in fungal speciation.</title>
        <authorList>
            <consortium name="DOE Joint Genome Institute"/>
            <person name="Vesth T.C."/>
            <person name="Nybo J."/>
            <person name="Theobald S."/>
            <person name="Brandl J."/>
            <person name="Frisvad J.C."/>
            <person name="Nielsen K.F."/>
            <person name="Lyhne E.K."/>
            <person name="Kogle M.E."/>
            <person name="Kuo A."/>
            <person name="Riley R."/>
            <person name="Clum A."/>
            <person name="Nolan M."/>
            <person name="Lipzen A."/>
            <person name="Salamov A."/>
            <person name="Henrissat B."/>
            <person name="Wiebenga A."/>
            <person name="De vries R.P."/>
            <person name="Grigoriev I.V."/>
            <person name="Mortensen U.H."/>
            <person name="Andersen M.R."/>
            <person name="Baker S.E."/>
        </authorList>
    </citation>
    <scope>NUCLEOTIDE SEQUENCE [LARGE SCALE GENOMIC DNA]</scope>
    <source>
        <strain evidence="2 3">CBS 121057</strain>
    </source>
</reference>
<dbReference type="STRING" id="1448318.A0A319F719"/>
<dbReference type="InterPro" id="IPR051678">
    <property type="entry name" value="AGP_Transferase"/>
</dbReference>
<sequence length="275" mass="31272">MAHENRICHRAKSTLLSIRLWIGNRLFGTVGPHGVRISRHRLIKGPCESGEVAALKYVAEHTSIPVPKVLKVHNFRDALYIELEYIEGDDLNTAWRCYLSPEQKQQILAELGGYMSQLRSLEPPQTGLVASASLESCIDYRVGQQTFGPFDGHADFHSFLRGYLPVEDCTDVFGQKVTDCHVRSYRSCFAHADLCPRNIIVKDGKVAAIIDWACGGWYPEYWEYTKAHYGQCNMPDWYEGLASVIGRYDDELHAERLLWKLCDEPATPMIIARDH</sequence>
<organism evidence="2 3">
    <name type="scientific">Aspergillus sclerotiicarbonarius (strain CBS 121057 / IBT 28362)</name>
    <dbReference type="NCBI Taxonomy" id="1448318"/>
    <lineage>
        <taxon>Eukaryota</taxon>
        <taxon>Fungi</taxon>
        <taxon>Dikarya</taxon>
        <taxon>Ascomycota</taxon>
        <taxon>Pezizomycotina</taxon>
        <taxon>Eurotiomycetes</taxon>
        <taxon>Eurotiomycetidae</taxon>
        <taxon>Eurotiales</taxon>
        <taxon>Aspergillaceae</taxon>
        <taxon>Aspergillus</taxon>
        <taxon>Aspergillus subgen. Circumdati</taxon>
    </lineage>
</organism>
<evidence type="ECO:0000259" key="1">
    <source>
        <dbReference type="Pfam" id="PF01636"/>
    </source>
</evidence>
<dbReference type="EMBL" id="KZ826317">
    <property type="protein sequence ID" value="PYI11849.1"/>
    <property type="molecule type" value="Genomic_DNA"/>
</dbReference>
<keyword evidence="3" id="KW-1185">Reference proteome</keyword>
<dbReference type="Gene3D" id="3.90.1200.10">
    <property type="match status" value="1"/>
</dbReference>
<dbReference type="Pfam" id="PF01636">
    <property type="entry name" value="APH"/>
    <property type="match status" value="1"/>
</dbReference>
<evidence type="ECO:0000313" key="2">
    <source>
        <dbReference type="EMBL" id="PYI11849.1"/>
    </source>
</evidence>
<gene>
    <name evidence="2" type="ORF">BO78DRAFT_444100</name>
</gene>
<dbReference type="GO" id="GO:0016301">
    <property type="term" value="F:kinase activity"/>
    <property type="evidence" value="ECO:0007669"/>
    <property type="project" value="UniProtKB-KW"/>
</dbReference>
<accession>A0A319F719</accession>
<name>A0A319F719_ASPSB</name>
<dbReference type="InterPro" id="IPR011009">
    <property type="entry name" value="Kinase-like_dom_sf"/>
</dbReference>
<dbReference type="PANTHER" id="PTHR21310:SF58">
    <property type="entry name" value="AMINOGLYCOSIDE PHOSPHOTRANSFERASE DOMAIN-CONTAINING PROTEIN"/>
    <property type="match status" value="1"/>
</dbReference>
<evidence type="ECO:0000313" key="3">
    <source>
        <dbReference type="Proteomes" id="UP000248423"/>
    </source>
</evidence>
<keyword evidence="2" id="KW-0808">Transferase</keyword>
<protein>
    <submittedName>
        <fullName evidence="2">Kinase-like protein</fullName>
    </submittedName>
</protein>
<dbReference type="Gene3D" id="3.30.200.150">
    <property type="match status" value="1"/>
</dbReference>
<proteinExistence type="predicted"/>
<feature type="domain" description="Aminoglycoside phosphotransferase" evidence="1">
    <location>
        <begin position="51"/>
        <end position="228"/>
    </location>
</feature>
<dbReference type="Proteomes" id="UP000248423">
    <property type="component" value="Unassembled WGS sequence"/>
</dbReference>
<dbReference type="PANTHER" id="PTHR21310">
    <property type="entry name" value="AMINOGLYCOSIDE PHOSPHOTRANSFERASE-RELATED-RELATED"/>
    <property type="match status" value="1"/>
</dbReference>
<dbReference type="CDD" id="cd05120">
    <property type="entry name" value="APH_ChoK_like"/>
    <property type="match status" value="1"/>
</dbReference>
<dbReference type="InterPro" id="IPR002575">
    <property type="entry name" value="Aminoglycoside_PTrfase"/>
</dbReference>
<keyword evidence="2" id="KW-0418">Kinase</keyword>